<feature type="region of interest" description="Disordered" evidence="1">
    <location>
        <begin position="43"/>
        <end position="74"/>
    </location>
</feature>
<dbReference type="Proteomes" id="UP001214415">
    <property type="component" value="Chromosome 1"/>
</dbReference>
<sequence length="176" mass="18241">MAADAPDGAPLPLMDPALLLSLVPRLQEIGRLLDQVRVAPIEQSVTMEPPTRDPAATGAAPPSEPLSSSLALGTVNENDDDWDPWIASDGAGASTSHIPAALQTQLAQEATALQRTLAQAHAALDAAPGADMSIDDQVDLLDRLGAYRACQAYTVWTASVASVCGPVSMAMDESTN</sequence>
<evidence type="ECO:0000256" key="1">
    <source>
        <dbReference type="SAM" id="MobiDB-lite"/>
    </source>
</evidence>
<keyword evidence="3" id="KW-1185">Reference proteome</keyword>
<gene>
    <name evidence="2" type="ORF">MEQU1_000442</name>
</gene>
<proteinExistence type="predicted"/>
<evidence type="ECO:0000313" key="2">
    <source>
        <dbReference type="EMBL" id="WFD21786.1"/>
    </source>
</evidence>
<organism evidence="2 3">
    <name type="scientific">Malassezia equina</name>
    <dbReference type="NCBI Taxonomy" id="1381935"/>
    <lineage>
        <taxon>Eukaryota</taxon>
        <taxon>Fungi</taxon>
        <taxon>Dikarya</taxon>
        <taxon>Basidiomycota</taxon>
        <taxon>Ustilaginomycotina</taxon>
        <taxon>Malasseziomycetes</taxon>
        <taxon>Malasseziales</taxon>
        <taxon>Malasseziaceae</taxon>
        <taxon>Malassezia</taxon>
    </lineage>
</organism>
<reference evidence="2" key="1">
    <citation type="submission" date="2023-03" db="EMBL/GenBank/DDBJ databases">
        <title>Mating type loci evolution in Malassezia.</title>
        <authorList>
            <person name="Coelho M.A."/>
        </authorList>
    </citation>
    <scope>NUCLEOTIDE SEQUENCE</scope>
    <source>
        <strain evidence="2">CBS 12830</strain>
    </source>
</reference>
<evidence type="ECO:0000313" key="3">
    <source>
        <dbReference type="Proteomes" id="UP001214415"/>
    </source>
</evidence>
<accession>A0AAF0IXH9</accession>
<dbReference type="AlphaFoldDB" id="A0AAF0IXH9"/>
<dbReference type="EMBL" id="CP119900">
    <property type="protein sequence ID" value="WFD21786.1"/>
    <property type="molecule type" value="Genomic_DNA"/>
</dbReference>
<protein>
    <submittedName>
        <fullName evidence="2">Uncharacterized protein</fullName>
    </submittedName>
</protein>
<name>A0AAF0IXH9_9BASI</name>
<feature type="compositionally biased region" description="Low complexity" evidence="1">
    <location>
        <begin position="59"/>
        <end position="72"/>
    </location>
</feature>